<dbReference type="PANTHER" id="PTHR32278:SF111">
    <property type="entry name" value="F-BOX PROTEIN PP2-B12-RELATED"/>
    <property type="match status" value="1"/>
</dbReference>
<accession>A0A2I0VGT9</accession>
<dbReference type="EMBL" id="KZ503618">
    <property type="protein sequence ID" value="PKU62636.1"/>
    <property type="molecule type" value="Genomic_DNA"/>
</dbReference>
<organism evidence="2 3">
    <name type="scientific">Dendrobium catenatum</name>
    <dbReference type="NCBI Taxonomy" id="906689"/>
    <lineage>
        <taxon>Eukaryota</taxon>
        <taxon>Viridiplantae</taxon>
        <taxon>Streptophyta</taxon>
        <taxon>Embryophyta</taxon>
        <taxon>Tracheophyta</taxon>
        <taxon>Spermatophyta</taxon>
        <taxon>Magnoliopsida</taxon>
        <taxon>Liliopsida</taxon>
        <taxon>Asparagales</taxon>
        <taxon>Orchidaceae</taxon>
        <taxon>Epidendroideae</taxon>
        <taxon>Malaxideae</taxon>
        <taxon>Dendrobiinae</taxon>
        <taxon>Dendrobium</taxon>
    </lineage>
</organism>
<evidence type="ECO:0000256" key="1">
    <source>
        <dbReference type="SAM" id="MobiDB-lite"/>
    </source>
</evidence>
<name>A0A2I0VGT9_9ASPA</name>
<reference evidence="2 3" key="2">
    <citation type="journal article" date="2017" name="Nature">
        <title>The Apostasia genome and the evolution of orchids.</title>
        <authorList>
            <person name="Zhang G.Q."/>
            <person name="Liu K.W."/>
            <person name="Li Z."/>
            <person name="Lohaus R."/>
            <person name="Hsiao Y.Y."/>
            <person name="Niu S.C."/>
            <person name="Wang J.Y."/>
            <person name="Lin Y.C."/>
            <person name="Xu Q."/>
            <person name="Chen L.J."/>
            <person name="Yoshida K."/>
            <person name="Fujiwara S."/>
            <person name="Wang Z.W."/>
            <person name="Zhang Y.Q."/>
            <person name="Mitsuda N."/>
            <person name="Wang M."/>
            <person name="Liu G.H."/>
            <person name="Pecoraro L."/>
            <person name="Huang H.X."/>
            <person name="Xiao X.J."/>
            <person name="Lin M."/>
            <person name="Wu X.Y."/>
            <person name="Wu W.L."/>
            <person name="Chen Y.Y."/>
            <person name="Chang S.B."/>
            <person name="Sakamoto S."/>
            <person name="Ohme-Takagi M."/>
            <person name="Yagi M."/>
            <person name="Zeng S.J."/>
            <person name="Shen C.Y."/>
            <person name="Yeh C.M."/>
            <person name="Luo Y.B."/>
            <person name="Tsai W.C."/>
            <person name="Van de Peer Y."/>
            <person name="Liu Z.J."/>
        </authorList>
    </citation>
    <scope>NUCLEOTIDE SEQUENCE [LARGE SCALE GENOMIC DNA]</scope>
    <source>
        <tissue evidence="2">The whole plant</tissue>
    </source>
</reference>
<dbReference type="Pfam" id="PF14299">
    <property type="entry name" value="PP2"/>
    <property type="match status" value="1"/>
</dbReference>
<dbReference type="PANTHER" id="PTHR32278">
    <property type="entry name" value="F-BOX DOMAIN-CONTAINING PROTEIN"/>
    <property type="match status" value="1"/>
</dbReference>
<dbReference type="AlphaFoldDB" id="A0A2I0VGT9"/>
<evidence type="ECO:0000313" key="2">
    <source>
        <dbReference type="EMBL" id="PKU62636.1"/>
    </source>
</evidence>
<dbReference type="InterPro" id="IPR025886">
    <property type="entry name" value="PP2-like"/>
</dbReference>
<feature type="region of interest" description="Disordered" evidence="1">
    <location>
        <begin position="41"/>
        <end position="68"/>
    </location>
</feature>
<evidence type="ECO:0000313" key="3">
    <source>
        <dbReference type="Proteomes" id="UP000233837"/>
    </source>
</evidence>
<reference evidence="2 3" key="1">
    <citation type="journal article" date="2016" name="Sci. Rep.">
        <title>The Dendrobium catenatum Lindl. genome sequence provides insights into polysaccharide synthase, floral development and adaptive evolution.</title>
        <authorList>
            <person name="Zhang G.Q."/>
            <person name="Xu Q."/>
            <person name="Bian C."/>
            <person name="Tsai W.C."/>
            <person name="Yeh C.M."/>
            <person name="Liu K.W."/>
            <person name="Yoshida K."/>
            <person name="Zhang L.S."/>
            <person name="Chang S.B."/>
            <person name="Chen F."/>
            <person name="Shi Y."/>
            <person name="Su Y.Y."/>
            <person name="Zhang Y.Q."/>
            <person name="Chen L.J."/>
            <person name="Yin Y."/>
            <person name="Lin M."/>
            <person name="Huang H."/>
            <person name="Deng H."/>
            <person name="Wang Z.W."/>
            <person name="Zhu S.L."/>
            <person name="Zhao X."/>
            <person name="Deng C."/>
            <person name="Niu S.C."/>
            <person name="Huang J."/>
            <person name="Wang M."/>
            <person name="Liu G.H."/>
            <person name="Yang H.J."/>
            <person name="Xiao X.J."/>
            <person name="Hsiao Y.Y."/>
            <person name="Wu W.L."/>
            <person name="Chen Y.Y."/>
            <person name="Mitsuda N."/>
            <person name="Ohme-Takagi M."/>
            <person name="Luo Y.B."/>
            <person name="Van de Peer Y."/>
            <person name="Liu Z.J."/>
        </authorList>
    </citation>
    <scope>NUCLEOTIDE SEQUENCE [LARGE SCALE GENOMIC DNA]</scope>
    <source>
        <tissue evidence="2">The whole plant</tissue>
    </source>
</reference>
<keyword evidence="3" id="KW-1185">Reference proteome</keyword>
<feature type="compositionally biased region" description="Basic and acidic residues" evidence="1">
    <location>
        <begin position="56"/>
        <end position="68"/>
    </location>
</feature>
<protein>
    <submittedName>
        <fullName evidence="2">F-box protein PP2-B10</fullName>
    </submittedName>
</protein>
<dbReference type="Proteomes" id="UP000233837">
    <property type="component" value="Unassembled WGS sequence"/>
</dbReference>
<sequence length="121" mass="14069">MEEQESSRLGPNFLRRINLLRHVIFAQELLEILRDPLNDQAVEAPNVPDETDEPQDQAHKDRGIVEKPQTRKDGWMEILLGEFYNEEGDNEDVAMSFSEIKGRNYKSDLIVQGIKIRHPKK</sequence>
<proteinExistence type="predicted"/>
<gene>
    <name evidence="2" type="primary">PP2B10</name>
    <name evidence="2" type="ORF">MA16_Dca016584</name>
</gene>